<dbReference type="Pfam" id="PF04205">
    <property type="entry name" value="FMN_bind"/>
    <property type="match status" value="1"/>
</dbReference>
<dbReference type="GO" id="GO:0010181">
    <property type="term" value="F:FMN binding"/>
    <property type="evidence" value="ECO:0007669"/>
    <property type="project" value="InterPro"/>
</dbReference>
<dbReference type="PIRSF" id="PIRSF036531">
    <property type="entry name" value="Tpp15_prd"/>
    <property type="match status" value="1"/>
</dbReference>
<proteinExistence type="predicted"/>
<dbReference type="InterPro" id="IPR017058">
    <property type="entry name" value="Major_M_immunogen_Tpp15_prd"/>
</dbReference>
<name>A0A644WMW5_9ZZZZ</name>
<gene>
    <name evidence="2" type="ORF">SDC9_51228</name>
</gene>
<comment type="caution">
    <text evidence="2">The sequence shown here is derived from an EMBL/GenBank/DDBJ whole genome shotgun (WGS) entry which is preliminary data.</text>
</comment>
<organism evidence="2">
    <name type="scientific">bioreactor metagenome</name>
    <dbReference type="NCBI Taxonomy" id="1076179"/>
    <lineage>
        <taxon>unclassified sequences</taxon>
        <taxon>metagenomes</taxon>
        <taxon>ecological metagenomes</taxon>
    </lineage>
</organism>
<protein>
    <recommendedName>
        <fullName evidence="1">FMN-binding domain-containing protein</fullName>
    </recommendedName>
</protein>
<dbReference type="SMART" id="SM00900">
    <property type="entry name" value="FMN_bind"/>
    <property type="match status" value="1"/>
</dbReference>
<evidence type="ECO:0000259" key="1">
    <source>
        <dbReference type="SMART" id="SM00900"/>
    </source>
</evidence>
<evidence type="ECO:0000313" key="2">
    <source>
        <dbReference type="EMBL" id="MPM04947.1"/>
    </source>
</evidence>
<sequence>MKSKRILSLVAVAALATTVFVGCGSKDAATDTAKETGLKAGTYKAESEKDERGYVASIEIEVKDGKIATVKYDEKGDKGSKLDDADYNTNMKAKSGTNPIEVYPKLEAALVEKQDASKIDVITGATHSVDSFKALAEKALEGAK</sequence>
<dbReference type="EMBL" id="VSSQ01001086">
    <property type="protein sequence ID" value="MPM04947.1"/>
    <property type="molecule type" value="Genomic_DNA"/>
</dbReference>
<dbReference type="AlphaFoldDB" id="A0A644WMW5"/>
<dbReference type="InterPro" id="IPR007329">
    <property type="entry name" value="FMN-bd"/>
</dbReference>
<accession>A0A644WMW5</accession>
<feature type="domain" description="FMN-binding" evidence="1">
    <location>
        <begin position="53"/>
        <end position="143"/>
    </location>
</feature>
<dbReference type="Gene3D" id="3.90.1010.20">
    <property type="match status" value="1"/>
</dbReference>
<reference evidence="2" key="1">
    <citation type="submission" date="2019-08" db="EMBL/GenBank/DDBJ databases">
        <authorList>
            <person name="Kucharzyk K."/>
            <person name="Murdoch R.W."/>
            <person name="Higgins S."/>
            <person name="Loffler F."/>
        </authorList>
    </citation>
    <scope>NUCLEOTIDE SEQUENCE</scope>
</reference>
<dbReference type="PROSITE" id="PS51257">
    <property type="entry name" value="PROKAR_LIPOPROTEIN"/>
    <property type="match status" value="1"/>
</dbReference>
<dbReference type="GO" id="GO:0016020">
    <property type="term" value="C:membrane"/>
    <property type="evidence" value="ECO:0007669"/>
    <property type="project" value="InterPro"/>
</dbReference>